<evidence type="ECO:0000259" key="3">
    <source>
        <dbReference type="PROSITE" id="PS51186"/>
    </source>
</evidence>
<keyword evidence="2" id="KW-0012">Acyltransferase</keyword>
<dbReference type="Pfam" id="PF00583">
    <property type="entry name" value="Acetyltransf_1"/>
    <property type="match status" value="1"/>
</dbReference>
<dbReference type="RefSeq" id="WP_171837424.1">
    <property type="nucleotide sequence ID" value="NZ_CP053712.1"/>
</dbReference>
<dbReference type="SUPFAM" id="SSF55729">
    <property type="entry name" value="Acyl-CoA N-acyltransferases (Nat)"/>
    <property type="match status" value="1"/>
</dbReference>
<dbReference type="InterPro" id="IPR050832">
    <property type="entry name" value="Bact_Acetyltransf"/>
</dbReference>
<evidence type="ECO:0000256" key="2">
    <source>
        <dbReference type="ARBA" id="ARBA00023315"/>
    </source>
</evidence>
<geneLocation type="plasmid" evidence="4 5">
    <name>unnamed5</name>
</geneLocation>
<proteinExistence type="predicted"/>
<dbReference type="Proteomes" id="UP000500767">
    <property type="component" value="Plasmid unnamed5"/>
</dbReference>
<dbReference type="AlphaFoldDB" id="A0A6M8I173"/>
<evidence type="ECO:0000256" key="1">
    <source>
        <dbReference type="ARBA" id="ARBA00022679"/>
    </source>
</evidence>
<sequence>MKLRLAEAEDVAHINKLIVRSIEALHLEHYHSDEVASAVRLAYGVDWQLVRDRTYYVAEVDRIVVGAGGWSYRHTISGGHGPDEAASPSLDPASEACRIRAFYVDPDYARSGIGSLLLVQCEDAAREASFARVELTSTLQAVPFYLRHGYAIMGPMELPFDEGFMLRVQLMEKLL</sequence>
<keyword evidence="5" id="KW-1185">Reference proteome</keyword>
<keyword evidence="1 4" id="KW-0808">Transferase</keyword>
<organism evidence="4 5">
    <name type="scientific">Lichenicola cladoniae</name>
    <dbReference type="NCBI Taxonomy" id="1484109"/>
    <lineage>
        <taxon>Bacteria</taxon>
        <taxon>Pseudomonadati</taxon>
        <taxon>Pseudomonadota</taxon>
        <taxon>Alphaproteobacteria</taxon>
        <taxon>Acetobacterales</taxon>
        <taxon>Acetobacteraceae</taxon>
        <taxon>Lichenicola</taxon>
    </lineage>
</organism>
<accession>A0A6M8I173</accession>
<dbReference type="PROSITE" id="PS51186">
    <property type="entry name" value="GNAT"/>
    <property type="match status" value="1"/>
</dbReference>
<gene>
    <name evidence="4" type="ORF">HN018_27750</name>
</gene>
<dbReference type="Gene3D" id="3.40.630.30">
    <property type="match status" value="1"/>
</dbReference>
<evidence type="ECO:0000313" key="5">
    <source>
        <dbReference type="Proteomes" id="UP000500767"/>
    </source>
</evidence>
<dbReference type="EMBL" id="CP053712">
    <property type="protein sequence ID" value="QKE93915.1"/>
    <property type="molecule type" value="Genomic_DNA"/>
</dbReference>
<dbReference type="InterPro" id="IPR016181">
    <property type="entry name" value="Acyl_CoA_acyltransferase"/>
</dbReference>
<evidence type="ECO:0000313" key="4">
    <source>
        <dbReference type="EMBL" id="QKE93915.1"/>
    </source>
</evidence>
<dbReference type="PANTHER" id="PTHR43877">
    <property type="entry name" value="AMINOALKYLPHOSPHONATE N-ACETYLTRANSFERASE-RELATED-RELATED"/>
    <property type="match status" value="1"/>
</dbReference>
<dbReference type="PANTHER" id="PTHR43877:SF1">
    <property type="entry name" value="ACETYLTRANSFERASE"/>
    <property type="match status" value="1"/>
</dbReference>
<name>A0A6M8I173_9PROT</name>
<protein>
    <submittedName>
        <fullName evidence="4">GNAT family N-acetyltransferase</fullName>
    </submittedName>
</protein>
<reference evidence="4 5" key="1">
    <citation type="journal article" date="2014" name="World J. Microbiol. Biotechnol.">
        <title>Biodiversity and physiological characteristics of Antarctic and Arctic lichens-associated bacteria.</title>
        <authorList>
            <person name="Lee Y.M."/>
            <person name="Kim E.H."/>
            <person name="Lee H.K."/>
            <person name="Hong S.G."/>
        </authorList>
    </citation>
    <scope>NUCLEOTIDE SEQUENCE [LARGE SCALE GENOMIC DNA]</scope>
    <source>
        <strain evidence="4 5">PAMC 26569</strain>
        <plasmid evidence="4">unnamed5</plasmid>
    </source>
</reference>
<dbReference type="KEGG" id="lck:HN018_27750"/>
<dbReference type="GO" id="GO:0016747">
    <property type="term" value="F:acyltransferase activity, transferring groups other than amino-acyl groups"/>
    <property type="evidence" value="ECO:0007669"/>
    <property type="project" value="InterPro"/>
</dbReference>
<dbReference type="InterPro" id="IPR000182">
    <property type="entry name" value="GNAT_dom"/>
</dbReference>
<keyword evidence="4" id="KW-0614">Plasmid</keyword>
<dbReference type="CDD" id="cd04301">
    <property type="entry name" value="NAT_SF"/>
    <property type="match status" value="1"/>
</dbReference>
<feature type="domain" description="N-acetyltransferase" evidence="3">
    <location>
        <begin position="1"/>
        <end position="175"/>
    </location>
</feature>